<dbReference type="eggNOG" id="COG1743">
    <property type="taxonomic scope" value="Bacteria"/>
</dbReference>
<proteinExistence type="predicted"/>
<evidence type="ECO:0008006" key="3">
    <source>
        <dbReference type="Google" id="ProtNLM"/>
    </source>
</evidence>
<dbReference type="STRING" id="1268072.PSAB_12850"/>
<evidence type="ECO:0000313" key="2">
    <source>
        <dbReference type="Proteomes" id="UP000019772"/>
    </source>
</evidence>
<sequence length="419" mass="47972">MASRIEPLIKEYKSDLESVYHTWFLHSSDRLKAFRTIKSGLNDVIQAIESRTFGNDFKGSPLEFVLAAICEQKQVFEGAAHAFYWKPKMRIPDIYENDEHQLAFGRFLKSVSQTTQEKTVLTEIMSLDRLQIKGLGPAVANILYFLHPTLFPPFNTAIVNGFNLLLGRKIKLGSWPAYLEMRAELLSMNEDHRSAFSKDLGAIAGFMFEIGSGRIIMEENAENYLRTEDAKREKTKLKRHLDVSNDIKENNEHSEMQYHLARLGHALGYKVWIAQNDHKRKWDRNVLGELSLPSLPPLNVPKPVADTISFIDVIWLDDRNRIMSAFEVEKSTSIYSGILRLHDLQLSLGSYDSKLCLICPDSREKEVRAQLFRPSLQQESVQRISYILFSDLRSDCDAMCKYGSSSEVLDRISKICGNL</sequence>
<keyword evidence="2" id="KW-1185">Reference proteome</keyword>
<dbReference type="OrthoDB" id="6807706at2"/>
<dbReference type="RefSeq" id="WP_025335005.1">
    <property type="nucleotide sequence ID" value="NZ_CP004078.1"/>
</dbReference>
<protein>
    <recommendedName>
        <fullName evidence="3">Type II restriction enzyme</fullName>
    </recommendedName>
</protein>
<evidence type="ECO:0000313" key="1">
    <source>
        <dbReference type="EMBL" id="AHV97488.1"/>
    </source>
</evidence>
<gene>
    <name evidence="1" type="ORF">PSAB_12850</name>
</gene>
<dbReference type="KEGG" id="psab:PSAB_12850"/>
<organism evidence="1 2">
    <name type="scientific">Paenibacillus sabinae T27</name>
    <dbReference type="NCBI Taxonomy" id="1268072"/>
    <lineage>
        <taxon>Bacteria</taxon>
        <taxon>Bacillati</taxon>
        <taxon>Bacillota</taxon>
        <taxon>Bacilli</taxon>
        <taxon>Bacillales</taxon>
        <taxon>Paenibacillaceae</taxon>
        <taxon>Paenibacillus</taxon>
    </lineage>
</organism>
<dbReference type="Proteomes" id="UP000019772">
    <property type="component" value="Chromosome"/>
</dbReference>
<dbReference type="EMBL" id="CP004078">
    <property type="protein sequence ID" value="AHV97488.1"/>
    <property type="molecule type" value="Genomic_DNA"/>
</dbReference>
<name>X4ZZ83_9BACL</name>
<dbReference type="HOGENOM" id="CLU_647015_0_0_9"/>
<dbReference type="PATRIC" id="fig|1268072.3.peg.2663"/>
<accession>X4ZZ83</accession>
<reference evidence="1 2" key="1">
    <citation type="journal article" date="2014" name="PLoS Genet.">
        <title>Comparative Genomic Analysis of N2-Fixing and Non-N2-Fixing Paenibacillus spp.: Organization, Evolution and Expression of the Nitrogen Fixation Genes.</title>
        <authorList>
            <person name="Xie J.B."/>
            <person name="Du Z."/>
            <person name="Bai L."/>
            <person name="Tian C."/>
            <person name="Zhang Y."/>
            <person name="Xie J.Y."/>
            <person name="Wang T."/>
            <person name="Liu X."/>
            <person name="Chen X."/>
            <person name="Cheng Q."/>
            <person name="Chen S."/>
            <person name="Li J."/>
        </authorList>
    </citation>
    <scope>NUCLEOTIDE SEQUENCE [LARGE SCALE GENOMIC DNA]</scope>
    <source>
        <strain evidence="1 2">T27</strain>
    </source>
</reference>
<dbReference type="AlphaFoldDB" id="X4ZZ83"/>